<gene>
    <name evidence="1" type="ORF">SS50377_21410</name>
</gene>
<comment type="caution">
    <text evidence="1">The sequence shown here is derived from an EMBL/GenBank/DDBJ whole genome shotgun (WGS) entry which is preliminary data.</text>
</comment>
<dbReference type="GeneID" id="94295433"/>
<accession>A0A9P8LX01</accession>
<proteinExistence type="predicted"/>
<dbReference type="RefSeq" id="XP_067766654.1">
    <property type="nucleotide sequence ID" value="XM_067905337.1"/>
</dbReference>
<dbReference type="AlphaFoldDB" id="A0A9P8LX01"/>
<organism evidence="1 2">
    <name type="scientific">Spironucleus salmonicida</name>
    <dbReference type="NCBI Taxonomy" id="348837"/>
    <lineage>
        <taxon>Eukaryota</taxon>
        <taxon>Metamonada</taxon>
        <taxon>Diplomonadida</taxon>
        <taxon>Hexamitidae</taxon>
        <taxon>Hexamitinae</taxon>
        <taxon>Spironucleus</taxon>
    </lineage>
</organism>
<evidence type="ECO:0000313" key="2">
    <source>
        <dbReference type="Proteomes" id="UP000018208"/>
    </source>
</evidence>
<dbReference type="Proteomes" id="UP000018208">
    <property type="component" value="Unassembled WGS sequence"/>
</dbReference>
<protein>
    <submittedName>
        <fullName evidence="1">Uncharacterized protein</fullName>
    </submittedName>
</protein>
<evidence type="ECO:0000313" key="1">
    <source>
        <dbReference type="EMBL" id="KAH0575881.1"/>
    </source>
</evidence>
<sequence length="249" mass="29137">MSNLTILADNVSILFVLHFQIYVIRSMEYQIQHFNCQTSYLTQEQGNPICQAATLNSSFMISGYYRFSQFQIAYDLNEALSLNFTIFSKYTFNERISKVPEFKFILILNDKENAINLQIFSTTVIDRTLFYQALPCAYQLLMSIVSTPELVRTLSGYASQALQLLFARAQLAILAKMTKYKTQAWDNESILISTQELKIKLLIRIFLNTVSNYTQLQNYFIYKYFTQNYNIIKIYTCSRKIFYTSKTQL</sequence>
<dbReference type="EMBL" id="AUWU02000002">
    <property type="protein sequence ID" value="KAH0575881.1"/>
    <property type="molecule type" value="Genomic_DNA"/>
</dbReference>
<keyword evidence="2" id="KW-1185">Reference proteome</keyword>
<dbReference type="KEGG" id="ssao:94295433"/>
<reference evidence="1 2" key="1">
    <citation type="journal article" date="2014" name="PLoS Genet.">
        <title>The Genome of Spironucleus salmonicida Highlights a Fish Pathogen Adapted to Fluctuating Environments.</title>
        <authorList>
            <person name="Xu F."/>
            <person name="Jerlstrom-Hultqvist J."/>
            <person name="Einarsson E."/>
            <person name="Astvaldsson A."/>
            <person name="Svard S.G."/>
            <person name="Andersson J.O."/>
        </authorList>
    </citation>
    <scope>NUCLEOTIDE SEQUENCE [LARGE SCALE GENOMIC DNA]</scope>
    <source>
        <strain evidence="1 2">ATCC 50377</strain>
    </source>
</reference>
<name>A0A9P8LX01_9EUKA</name>